<dbReference type="Proteomes" id="UP000028933">
    <property type="component" value="Chromosome"/>
</dbReference>
<dbReference type="Pfam" id="PF13715">
    <property type="entry name" value="CarbopepD_reg_2"/>
    <property type="match status" value="1"/>
</dbReference>
<evidence type="ECO:0000313" key="2">
    <source>
        <dbReference type="Proteomes" id="UP000028933"/>
    </source>
</evidence>
<protein>
    <recommendedName>
        <fullName evidence="3">TonB-dependent receptor</fullName>
    </recommendedName>
</protein>
<evidence type="ECO:0000313" key="1">
    <source>
        <dbReference type="EMBL" id="AIL47294.1"/>
    </source>
</evidence>
<name>A0A077EM30_9FLAO</name>
<organism evidence="1 2">
    <name type="scientific">Elizabethkingia anophelis NUHP1</name>
    <dbReference type="NCBI Taxonomy" id="1338011"/>
    <lineage>
        <taxon>Bacteria</taxon>
        <taxon>Pseudomonadati</taxon>
        <taxon>Bacteroidota</taxon>
        <taxon>Flavobacteriia</taxon>
        <taxon>Flavobacteriales</taxon>
        <taxon>Weeksellaceae</taxon>
        <taxon>Elizabethkingia</taxon>
    </lineage>
</organism>
<dbReference type="SUPFAM" id="SSF49464">
    <property type="entry name" value="Carboxypeptidase regulatory domain-like"/>
    <property type="match status" value="1"/>
</dbReference>
<dbReference type="EMBL" id="CP007547">
    <property type="protein sequence ID" value="AIL47294.1"/>
    <property type="molecule type" value="Genomic_DNA"/>
</dbReference>
<dbReference type="HOGENOM" id="CLU_091991_1_0_10"/>
<dbReference type="InterPro" id="IPR008969">
    <property type="entry name" value="CarboxyPept-like_regulatory"/>
</dbReference>
<dbReference type="AlphaFoldDB" id="A0A077EM30"/>
<reference evidence="1" key="2">
    <citation type="journal article" date="2015" name="Genome Biol. Evol.">
        <title>Complete Genome Sequence and Transcriptomic Analysis of the Novel Pathogen Elizabethkingia anophelis in Response to Oxidative Stress.</title>
        <authorList>
            <person name="Li Y."/>
            <person name="Liu Y."/>
            <person name="Chew S.C."/>
            <person name="Tay M."/>
            <person name="Salido M.M."/>
            <person name="Teo J."/>
            <person name="Lauro F.M."/>
            <person name="Givskov M."/>
            <person name="Yang L."/>
        </authorList>
    </citation>
    <scope>NUCLEOTIDE SEQUENCE</scope>
    <source>
        <strain evidence="1">NUHP1</strain>
    </source>
</reference>
<dbReference type="STRING" id="1338011.BD94_3519"/>
<reference evidence="1" key="1">
    <citation type="journal article" date="2013" name="Lancet">
        <title>First case of E anophelis outbreak in an intensive-care unit.</title>
        <authorList>
            <person name="Teo J."/>
            <person name="Tan S.Y."/>
            <person name="Tay M."/>
            <person name="Ding Y."/>
            <person name="Kjelleberg S."/>
            <person name="Givskov M."/>
            <person name="Lin R.T."/>
            <person name="Yang L."/>
        </authorList>
    </citation>
    <scope>NUCLEOTIDE SEQUENCE [LARGE SCALE GENOMIC DNA]</scope>
    <source>
        <strain evidence="1">NUHP1</strain>
    </source>
</reference>
<proteinExistence type="predicted"/>
<dbReference type="KEGG" id="eao:BD94_3519"/>
<dbReference type="RefSeq" id="WP_024566353.1">
    <property type="nucleotide sequence ID" value="NZ_CP007547.1"/>
</dbReference>
<gene>
    <name evidence="1" type="ORF">BD94_3519</name>
</gene>
<sequence length="241" mass="27510">MKQKLLFILFFISYSFITAQTFVSGKILNEEESPLPGVQIFNMQNKKAAYTDTEGRFRIEASIGDEIRILTNQYNRREIIVSESTLKQEQNIKMNPSVREIAGVNIISKSQIENMKNKIGIPGPPEKPREKAPTLKNSVKIPVIPIGIAVNLNNLYKIVSGDARRMKALYKYEDQQEYLTKLAMLPGDDFWEQSGIPLEKRTEFIQYLIGKKIISGKPSKEQLELAALPFTEEFRKPKSNP</sequence>
<accession>A0A077EM30</accession>
<evidence type="ECO:0008006" key="3">
    <source>
        <dbReference type="Google" id="ProtNLM"/>
    </source>
</evidence>
<dbReference type="eggNOG" id="ENOG5030UDW">
    <property type="taxonomic scope" value="Bacteria"/>
</dbReference>